<dbReference type="GO" id="GO:0007155">
    <property type="term" value="P:cell adhesion"/>
    <property type="evidence" value="ECO:0007669"/>
    <property type="project" value="UniProtKB-KW"/>
</dbReference>
<dbReference type="InterPro" id="IPR000436">
    <property type="entry name" value="Sushi_SCR_CCP_dom"/>
</dbReference>
<comment type="caution">
    <text evidence="24">Lacks conserved residue(s) required for the propagation of feature annotation.</text>
</comment>
<dbReference type="InterPro" id="IPR002396">
    <property type="entry name" value="Selectin_superfamily"/>
</dbReference>
<feature type="disulfide bond" evidence="25">
    <location>
        <begin position="540"/>
        <end position="567"/>
    </location>
</feature>
<feature type="domain" description="Sushi" evidence="29">
    <location>
        <begin position="578"/>
        <end position="639"/>
    </location>
</feature>
<keyword evidence="3" id="KW-1003">Cell membrane</keyword>
<feature type="domain" description="Sushi" evidence="29">
    <location>
        <begin position="384"/>
        <end position="445"/>
    </location>
</feature>
<keyword evidence="11" id="KW-0106">Calcium</keyword>
<dbReference type="PROSITE" id="PS50041">
    <property type="entry name" value="C_TYPE_LECTIN_2"/>
    <property type="match status" value="1"/>
</dbReference>
<dbReference type="CDD" id="cd00033">
    <property type="entry name" value="CCP"/>
    <property type="match status" value="8"/>
</dbReference>
<evidence type="ECO:0000256" key="13">
    <source>
        <dbReference type="ARBA" id="ARBA00022989"/>
    </source>
</evidence>
<comment type="subunit">
    <text evidence="23">Interacts with SNX17. Interacts with SELPLG/PSGL1 and PODXL2 and mediates neutrophil adhesion and leukocyte rolling. This interaction requires the sialyl-Lewis X epitope of SELPLG and PODXL2, and specific tyrosine sulfation on SELPLG. Interacts (via C-type lectin domain) with alpha-IIb/beta3 integrin ITGA2B:ITGB3 and alpha-V/beta-3 integrin ITGAV:ITGB3. Interacts with alpha5/beta1 integrin ITGA5:ITGB1 and alpha4/beta1 integrin ITGA4:ITGB.</text>
</comment>
<dbReference type="SUPFAM" id="SSF57535">
    <property type="entry name" value="Complement control module/SCR domain"/>
    <property type="match status" value="8"/>
</dbReference>
<evidence type="ECO:0000256" key="12">
    <source>
        <dbReference type="ARBA" id="ARBA00022889"/>
    </source>
</evidence>
<evidence type="ECO:0000256" key="10">
    <source>
        <dbReference type="ARBA" id="ARBA00022737"/>
    </source>
</evidence>
<evidence type="ECO:0000256" key="22">
    <source>
        <dbReference type="ARBA" id="ARBA00045502"/>
    </source>
</evidence>
<feature type="disulfide bond" evidence="25">
    <location>
        <begin position="354"/>
        <end position="381"/>
    </location>
</feature>
<dbReference type="InterPro" id="IPR018378">
    <property type="entry name" value="C-type_lectin_CS"/>
</dbReference>
<dbReference type="CDD" id="cd00054">
    <property type="entry name" value="EGF_CA"/>
    <property type="match status" value="1"/>
</dbReference>
<dbReference type="PRINTS" id="PR00343">
    <property type="entry name" value="SELECTIN"/>
</dbReference>
<keyword evidence="6 26" id="KW-0812">Transmembrane</keyword>
<feature type="domain" description="EGF-like" evidence="27">
    <location>
        <begin position="159"/>
        <end position="195"/>
    </location>
</feature>
<evidence type="ECO:0000256" key="26">
    <source>
        <dbReference type="SAM" id="Phobius"/>
    </source>
</evidence>
<evidence type="ECO:0000256" key="4">
    <source>
        <dbReference type="ARBA" id="ARBA00022536"/>
    </source>
</evidence>
<dbReference type="PROSITE" id="PS50923">
    <property type="entry name" value="SUSHI"/>
    <property type="match status" value="8"/>
</dbReference>
<evidence type="ECO:0000256" key="19">
    <source>
        <dbReference type="ARBA" id="ARBA00044292"/>
    </source>
</evidence>
<keyword evidence="10" id="KW-0677">Repeat</keyword>
<dbReference type="FunFam" id="2.10.25.10:FF:000176">
    <property type="entry name" value="Selectin P"/>
    <property type="match status" value="1"/>
</dbReference>
<dbReference type="InParanoid" id="G5CB45"/>
<feature type="transmembrane region" description="Helical" evidence="26">
    <location>
        <begin position="710"/>
        <end position="733"/>
    </location>
</feature>
<feature type="domain" description="Sushi" evidence="29">
    <location>
        <begin position="322"/>
        <end position="383"/>
    </location>
</feature>
<organism evidence="30 31">
    <name type="scientific">Heterocephalus glaber</name>
    <name type="common">Naked mole rat</name>
    <dbReference type="NCBI Taxonomy" id="10181"/>
    <lineage>
        <taxon>Eukaryota</taxon>
        <taxon>Metazoa</taxon>
        <taxon>Chordata</taxon>
        <taxon>Craniata</taxon>
        <taxon>Vertebrata</taxon>
        <taxon>Euteleostomi</taxon>
        <taxon>Mammalia</taxon>
        <taxon>Eutheria</taxon>
        <taxon>Euarchontoglires</taxon>
        <taxon>Glires</taxon>
        <taxon>Rodentia</taxon>
        <taxon>Hystricomorpha</taxon>
        <taxon>Bathyergidae</taxon>
        <taxon>Heterocephalus</taxon>
    </lineage>
</organism>
<evidence type="ECO:0000256" key="3">
    <source>
        <dbReference type="ARBA" id="ARBA00022475"/>
    </source>
</evidence>
<evidence type="ECO:0000256" key="14">
    <source>
        <dbReference type="ARBA" id="ARBA00023136"/>
    </source>
</evidence>
<evidence type="ECO:0000256" key="20">
    <source>
        <dbReference type="ARBA" id="ARBA00044337"/>
    </source>
</evidence>
<dbReference type="SMART" id="SM00032">
    <property type="entry name" value="CCP"/>
    <property type="match status" value="8"/>
</dbReference>
<keyword evidence="4 24" id="KW-0245">EGF-like domain</keyword>
<evidence type="ECO:0000259" key="27">
    <source>
        <dbReference type="PROSITE" id="PS50026"/>
    </source>
</evidence>
<evidence type="ECO:0000256" key="25">
    <source>
        <dbReference type="PROSITE-ProRule" id="PRU00302"/>
    </source>
</evidence>
<dbReference type="Pfam" id="PF00084">
    <property type="entry name" value="Sushi"/>
    <property type="match status" value="8"/>
</dbReference>
<dbReference type="FunFam" id="2.10.70.10:FF:000001">
    <property type="entry name" value="Selectin P"/>
    <property type="match status" value="8"/>
</dbReference>
<feature type="domain" description="Sushi" evidence="29">
    <location>
        <begin position="198"/>
        <end position="259"/>
    </location>
</feature>
<comment type="subcellular location">
    <subcellularLocation>
        <location evidence="1">Cell membrane</location>
        <topology evidence="1">Single-pass type I membrane protein</topology>
    </subcellularLocation>
</comment>
<evidence type="ECO:0000313" key="30">
    <source>
        <dbReference type="EMBL" id="EHB18756.1"/>
    </source>
</evidence>
<dbReference type="SMART" id="SM00034">
    <property type="entry name" value="CLECT"/>
    <property type="match status" value="1"/>
</dbReference>
<evidence type="ECO:0000256" key="18">
    <source>
        <dbReference type="ARBA" id="ARBA00044221"/>
    </source>
</evidence>
<evidence type="ECO:0000256" key="1">
    <source>
        <dbReference type="ARBA" id="ARBA00004251"/>
    </source>
</evidence>
<evidence type="ECO:0000256" key="16">
    <source>
        <dbReference type="ARBA" id="ARBA00023180"/>
    </source>
</evidence>
<dbReference type="PROSITE" id="PS00615">
    <property type="entry name" value="C_TYPE_LECTIN_1"/>
    <property type="match status" value="1"/>
</dbReference>
<dbReference type="GO" id="GO:0005886">
    <property type="term" value="C:plasma membrane"/>
    <property type="evidence" value="ECO:0007669"/>
    <property type="project" value="UniProtKB-SubCell"/>
</dbReference>
<evidence type="ECO:0000256" key="5">
    <source>
        <dbReference type="ARBA" id="ARBA00022659"/>
    </source>
</evidence>
<keyword evidence="16" id="KW-0325">Glycoprotein</keyword>
<dbReference type="PANTHER" id="PTHR19325">
    <property type="entry name" value="COMPLEMENT COMPONENT-RELATED SUSHI DOMAIN-CONTAINING"/>
    <property type="match status" value="1"/>
</dbReference>
<feature type="domain" description="Sushi" evidence="29">
    <location>
        <begin position="508"/>
        <end position="569"/>
    </location>
</feature>
<keyword evidence="14 26" id="KW-0472">Membrane</keyword>
<dbReference type="SUPFAM" id="SSF56436">
    <property type="entry name" value="C-type lectin-like"/>
    <property type="match status" value="1"/>
</dbReference>
<dbReference type="InterPro" id="IPR033991">
    <property type="entry name" value="Selectin_CTLD"/>
</dbReference>
<keyword evidence="13 26" id="KW-1133">Transmembrane helix</keyword>
<feature type="domain" description="Sushi" evidence="29">
    <location>
        <begin position="446"/>
        <end position="507"/>
    </location>
</feature>
<keyword evidence="12" id="KW-0130">Cell adhesion</keyword>
<dbReference type="Gene3D" id="3.10.100.10">
    <property type="entry name" value="Mannose-Binding Protein A, subunit A"/>
    <property type="match status" value="1"/>
</dbReference>
<dbReference type="InterPro" id="IPR016187">
    <property type="entry name" value="CTDL_fold"/>
</dbReference>
<feature type="domain" description="Sushi" evidence="29">
    <location>
        <begin position="260"/>
        <end position="321"/>
    </location>
</feature>
<dbReference type="GO" id="GO:0030246">
    <property type="term" value="F:carbohydrate binding"/>
    <property type="evidence" value="ECO:0007669"/>
    <property type="project" value="UniProtKB-KW"/>
</dbReference>
<evidence type="ECO:0000256" key="9">
    <source>
        <dbReference type="ARBA" id="ARBA00022734"/>
    </source>
</evidence>
<dbReference type="InterPro" id="IPR000742">
    <property type="entry name" value="EGF"/>
</dbReference>
<dbReference type="CDD" id="cd03592">
    <property type="entry name" value="CLECT_selectins_like"/>
    <property type="match status" value="1"/>
</dbReference>
<reference evidence="30 31" key="1">
    <citation type="journal article" date="2011" name="Nature">
        <title>Genome sequencing reveals insights into physiology and longevity of the naked mole rat.</title>
        <authorList>
            <person name="Kim E.B."/>
            <person name="Fang X."/>
            <person name="Fushan A.A."/>
            <person name="Huang Z."/>
            <person name="Lobanov A.V."/>
            <person name="Han L."/>
            <person name="Marino S.M."/>
            <person name="Sun X."/>
            <person name="Turanov A.A."/>
            <person name="Yang P."/>
            <person name="Yim S.H."/>
            <person name="Zhao X."/>
            <person name="Kasaikina M.V."/>
            <person name="Stoletzki N."/>
            <person name="Peng C."/>
            <person name="Polak P."/>
            <person name="Xiong Z."/>
            <person name="Kiezun A."/>
            <person name="Zhu Y."/>
            <person name="Chen Y."/>
            <person name="Kryukov G.V."/>
            <person name="Zhang Q."/>
            <person name="Peshkin L."/>
            <person name="Yang L."/>
            <person name="Bronson R.T."/>
            <person name="Buffenstein R."/>
            <person name="Wang B."/>
            <person name="Han C."/>
            <person name="Li Q."/>
            <person name="Chen L."/>
            <person name="Zhao W."/>
            <person name="Sunyaev S.R."/>
            <person name="Park T.J."/>
            <person name="Zhang G."/>
            <person name="Wang J."/>
            <person name="Gladyshev V.N."/>
        </authorList>
    </citation>
    <scope>NUCLEOTIDE SEQUENCE [LARGE SCALE GENOMIC DNA]</scope>
</reference>
<feature type="domain" description="C-type lectin" evidence="28">
    <location>
        <begin position="39"/>
        <end position="159"/>
    </location>
</feature>
<dbReference type="InterPro" id="IPR035976">
    <property type="entry name" value="Sushi/SCR/CCP_sf"/>
</dbReference>
<feature type="disulfide bond" evidence="25">
    <location>
        <begin position="610"/>
        <end position="637"/>
    </location>
</feature>
<keyword evidence="5 25" id="KW-0768">Sushi</keyword>
<dbReference type="AlphaFoldDB" id="G5CB45"/>
<dbReference type="InterPro" id="IPR001304">
    <property type="entry name" value="C-type_lectin-like"/>
</dbReference>
<sequence length="790" mass="85363">MANCLKATWNLRFRGVVVGAAQLLWFGAFVSELTNQKEVAAWTYNYTTKAYSWNYSRMFCQRHFTDLVAIQNKNEIAYLNDVIPPYSSYYWIGIRKINDTWTWVGTRKPLTEEAENWADNEPNNKGNNQDCVEMYIKRSDAAGKWNDEPCSKKKRALCYTASCQATSCSQQGECIETIGNYTCSCYPGFYGMECEYVRECGEFGLPQHMSMNCNHPLGNFSFSSQCTFHCAEGYALDGPSETKCLASGIWTNEPARCVAVQCQHLEAPGSGTMDCVHPLAPFAYGSSCKFRCQPGYQVGGLSTLHCVGSGQWTAPLPACEAITCGPLESPVHGGMDCSPSSGAFQYNTSCSFHCAEGFMLTGADVLRCADLGQWTAPAPICQASQCHDFPVPSKAQMHCSHPFGAFRYGAVCNFTCDEGSLLVGASRLQCLATGHWSAAPPECQATPCIPLQGPQNGTMSCIQPLGKSSYKSMCHFTCDEGFSLSGSERVDCTPSGQWTGSPPTCTASKCPELFPPRWGSLDCSHAYGEFSVGSSCHFSCDKGFKLEGSNNAECTASGKWSVPPPTCKAVGSAPAPATRCPALTTPGQGTMFCKSHLGTFGLNTTCYFGCKAGFTLIGDNALRCRPSGRWTAVTPECRAIKCSELHINNPLVMNCSNPWGKFSYSSDCTFHCLEGQLLNGSARATCQDSGQWSATVPTCQGGILTIQDTLTYVGGAMASTTGLAIGGTLLALLRKRLRNKDDGKCPLNPQRHQLQKSGANVLPVVWTGLTGLEILVKGASDSPEDQTVEK</sequence>
<evidence type="ECO:0000256" key="17">
    <source>
        <dbReference type="ARBA" id="ARBA00044174"/>
    </source>
</evidence>
<feature type="disulfide bond" evidence="25">
    <location>
        <begin position="672"/>
        <end position="699"/>
    </location>
</feature>
<feature type="disulfide bond" evidence="25">
    <location>
        <begin position="292"/>
        <end position="319"/>
    </location>
</feature>
<dbReference type="PROSITE" id="PS01186">
    <property type="entry name" value="EGF_2"/>
    <property type="match status" value="1"/>
</dbReference>
<dbReference type="GO" id="GO:0046872">
    <property type="term" value="F:metal ion binding"/>
    <property type="evidence" value="ECO:0007669"/>
    <property type="project" value="UniProtKB-KW"/>
</dbReference>
<feature type="domain" description="Sushi" evidence="29">
    <location>
        <begin position="640"/>
        <end position="701"/>
    </location>
</feature>
<accession>G5CB45</accession>
<evidence type="ECO:0000313" key="31">
    <source>
        <dbReference type="Proteomes" id="UP000006813"/>
    </source>
</evidence>
<proteinExistence type="inferred from homology"/>
<evidence type="ECO:0000256" key="11">
    <source>
        <dbReference type="ARBA" id="ARBA00022837"/>
    </source>
</evidence>
<dbReference type="InterPro" id="IPR050350">
    <property type="entry name" value="Compl-Cell_Adhes-Reg"/>
</dbReference>
<evidence type="ECO:0000256" key="21">
    <source>
        <dbReference type="ARBA" id="ARBA00044355"/>
    </source>
</evidence>
<evidence type="ECO:0000256" key="23">
    <source>
        <dbReference type="ARBA" id="ARBA00046840"/>
    </source>
</evidence>
<evidence type="ECO:0000256" key="7">
    <source>
        <dbReference type="ARBA" id="ARBA00022723"/>
    </source>
</evidence>
<keyword evidence="9 30" id="KW-0430">Lectin</keyword>
<protein>
    <recommendedName>
        <fullName evidence="17">p-selectin</fullName>
    </recommendedName>
    <alternativeName>
        <fullName evidence="18">CD62 antigen-like family member P</fullName>
    </alternativeName>
    <alternativeName>
        <fullName evidence="20">Granule membrane protein 140</fullName>
    </alternativeName>
    <alternativeName>
        <fullName evidence="21">Leukocyte-endothelial cell adhesion molecule 3</fullName>
    </alternativeName>
    <alternativeName>
        <fullName evidence="19">Platelet activation dependent granule-external membrane protein</fullName>
    </alternativeName>
</protein>
<feature type="disulfide bond" evidence="25">
    <location>
        <begin position="478"/>
        <end position="505"/>
    </location>
</feature>
<evidence type="ECO:0000256" key="8">
    <source>
        <dbReference type="ARBA" id="ARBA00022729"/>
    </source>
</evidence>
<comment type="function">
    <text evidence="22">Ca(2+)-dependent receptor for myeloid cells that binds to carbohydrates on neutrophils and monocytes. Mediates the interaction of activated endothelial cells or platelets with leukocytes. The ligand recognized is sialyl-Lewis X. Mediates rapid rolling of leukocyte rolling over vascular surfaces during the initial steps in inflammation through interaction with SELPLG. Mediates cell-cell interactions and cell adhesion via the interaction with integrin alpha-IIb/beta3 (ITGA2B:ITGB3) and integrin alpha-V/beta-3 (ITGAV:ITGB3).</text>
</comment>
<gene>
    <name evidence="30" type="ORF">GW7_09535</name>
</gene>
<dbReference type="eggNOG" id="KOG4297">
    <property type="taxonomic scope" value="Eukaryota"/>
</dbReference>
<evidence type="ECO:0000259" key="28">
    <source>
        <dbReference type="PROSITE" id="PS50041"/>
    </source>
</evidence>
<comment type="similarity">
    <text evidence="2">Belongs to the selectin/LECAM family.</text>
</comment>
<feature type="disulfide bond" evidence="24">
    <location>
        <begin position="185"/>
        <end position="194"/>
    </location>
</feature>
<dbReference type="PROSITE" id="PS00022">
    <property type="entry name" value="EGF_1"/>
    <property type="match status" value="1"/>
</dbReference>
<keyword evidence="15 24" id="KW-1015">Disulfide bond</keyword>
<keyword evidence="7" id="KW-0479">Metal-binding</keyword>
<keyword evidence="8" id="KW-0732">Signal</keyword>
<evidence type="ECO:0000256" key="6">
    <source>
        <dbReference type="ARBA" id="ARBA00022692"/>
    </source>
</evidence>
<name>G5CB45_HETGA</name>
<dbReference type="FunCoup" id="G5CB45">
    <property type="interactions" value="173"/>
</dbReference>
<dbReference type="Proteomes" id="UP000006813">
    <property type="component" value="Unassembled WGS sequence"/>
</dbReference>
<evidence type="ECO:0000256" key="2">
    <source>
        <dbReference type="ARBA" id="ARBA00007360"/>
    </source>
</evidence>
<dbReference type="PANTHER" id="PTHR19325:SF484">
    <property type="entry name" value="P-SELECTIN"/>
    <property type="match status" value="1"/>
</dbReference>
<feature type="disulfide bond" evidence="25">
    <location>
        <begin position="416"/>
        <end position="443"/>
    </location>
</feature>
<feature type="disulfide bond" evidence="25">
    <location>
        <begin position="230"/>
        <end position="257"/>
    </location>
</feature>
<evidence type="ECO:0000259" key="29">
    <source>
        <dbReference type="PROSITE" id="PS50923"/>
    </source>
</evidence>
<evidence type="ECO:0000256" key="15">
    <source>
        <dbReference type="ARBA" id="ARBA00023157"/>
    </source>
</evidence>
<dbReference type="InterPro" id="IPR016186">
    <property type="entry name" value="C-type_lectin-like/link_sf"/>
</dbReference>
<evidence type="ECO:0000256" key="24">
    <source>
        <dbReference type="PROSITE-ProRule" id="PRU00076"/>
    </source>
</evidence>
<dbReference type="Gene3D" id="2.10.70.10">
    <property type="entry name" value="Complement Module, domain 1"/>
    <property type="match status" value="8"/>
</dbReference>
<dbReference type="FunFam" id="3.10.100.10:FF:000007">
    <property type="entry name" value="L-selectin"/>
    <property type="match status" value="1"/>
</dbReference>
<dbReference type="EMBL" id="JH194173">
    <property type="protein sequence ID" value="EHB18756.1"/>
    <property type="molecule type" value="Genomic_DNA"/>
</dbReference>
<dbReference type="PROSITE" id="PS50026">
    <property type="entry name" value="EGF_3"/>
    <property type="match status" value="1"/>
</dbReference>
<dbReference type="Pfam" id="PF00059">
    <property type="entry name" value="Lectin_C"/>
    <property type="match status" value="1"/>
</dbReference>
<dbReference type="STRING" id="10181.G5CB45"/>